<dbReference type="Proteomes" id="UP000013827">
    <property type="component" value="Unassembled WGS sequence"/>
</dbReference>
<dbReference type="KEGG" id="ehx:EMIHUDRAFT_442456"/>
<evidence type="ECO:0000313" key="3">
    <source>
        <dbReference type="Proteomes" id="UP000013827"/>
    </source>
</evidence>
<protein>
    <recommendedName>
        <fullName evidence="4">3-hydroxyisobutyryl-coenzyme A hydrolase</fullName>
    </recommendedName>
</protein>
<comment type="similarity">
    <text evidence="1">Belongs to the enoyl-CoA hydratase/isomerase family.</text>
</comment>
<dbReference type="EnsemblProtists" id="EOD30625">
    <property type="protein sequence ID" value="EOD30625"/>
    <property type="gene ID" value="EMIHUDRAFT_442456"/>
</dbReference>
<dbReference type="Gene3D" id="3.90.226.10">
    <property type="entry name" value="2-enoyl-CoA Hydratase, Chain A, domain 1"/>
    <property type="match status" value="1"/>
</dbReference>
<evidence type="ECO:0000256" key="1">
    <source>
        <dbReference type="ARBA" id="ARBA00005254"/>
    </source>
</evidence>
<proteinExistence type="inferred from homology"/>
<dbReference type="GO" id="GO:0016853">
    <property type="term" value="F:isomerase activity"/>
    <property type="evidence" value="ECO:0007669"/>
    <property type="project" value="InterPro"/>
</dbReference>
<organism evidence="2 3">
    <name type="scientific">Emiliania huxleyi (strain CCMP1516)</name>
    <dbReference type="NCBI Taxonomy" id="280463"/>
    <lineage>
        <taxon>Eukaryota</taxon>
        <taxon>Haptista</taxon>
        <taxon>Haptophyta</taxon>
        <taxon>Prymnesiophyceae</taxon>
        <taxon>Isochrysidales</taxon>
        <taxon>Noelaerhabdaceae</taxon>
        <taxon>Emiliania</taxon>
    </lineage>
</organism>
<evidence type="ECO:0000313" key="2">
    <source>
        <dbReference type="EnsemblProtists" id="EOD30625"/>
    </source>
</evidence>
<dbReference type="InterPro" id="IPR045002">
    <property type="entry name" value="Ech1-like"/>
</dbReference>
<dbReference type="InterPro" id="IPR001753">
    <property type="entry name" value="Enoyl-CoA_hydra/iso"/>
</dbReference>
<dbReference type="GeneID" id="17275898"/>
<dbReference type="SUPFAM" id="SSF52096">
    <property type="entry name" value="ClpP/crotonase"/>
    <property type="match status" value="1"/>
</dbReference>
<dbReference type="PaxDb" id="2903-EOD30625"/>
<dbReference type="CDD" id="cd06558">
    <property type="entry name" value="crotonase-like"/>
    <property type="match status" value="1"/>
</dbReference>
<dbReference type="STRING" id="2903.R1EVI9"/>
<name>A0A0D3K4E0_EMIH1</name>
<dbReference type="NCBIfam" id="NF005699">
    <property type="entry name" value="PRK07509.1"/>
    <property type="match status" value="1"/>
</dbReference>
<reference evidence="3" key="1">
    <citation type="journal article" date="2013" name="Nature">
        <title>Pan genome of the phytoplankton Emiliania underpins its global distribution.</title>
        <authorList>
            <person name="Read B.A."/>
            <person name="Kegel J."/>
            <person name="Klute M.J."/>
            <person name="Kuo A."/>
            <person name="Lefebvre S.C."/>
            <person name="Maumus F."/>
            <person name="Mayer C."/>
            <person name="Miller J."/>
            <person name="Monier A."/>
            <person name="Salamov A."/>
            <person name="Young J."/>
            <person name="Aguilar M."/>
            <person name="Claverie J.M."/>
            <person name="Frickenhaus S."/>
            <person name="Gonzalez K."/>
            <person name="Herman E.K."/>
            <person name="Lin Y.C."/>
            <person name="Napier J."/>
            <person name="Ogata H."/>
            <person name="Sarno A.F."/>
            <person name="Shmutz J."/>
            <person name="Schroeder D."/>
            <person name="de Vargas C."/>
            <person name="Verret F."/>
            <person name="von Dassow P."/>
            <person name="Valentin K."/>
            <person name="Van de Peer Y."/>
            <person name="Wheeler G."/>
            <person name="Dacks J.B."/>
            <person name="Delwiche C.F."/>
            <person name="Dyhrman S.T."/>
            <person name="Glockner G."/>
            <person name="John U."/>
            <person name="Richards T."/>
            <person name="Worden A.Z."/>
            <person name="Zhang X."/>
            <person name="Grigoriev I.V."/>
            <person name="Allen A.E."/>
            <person name="Bidle K."/>
            <person name="Borodovsky M."/>
            <person name="Bowler C."/>
            <person name="Brownlee C."/>
            <person name="Cock J.M."/>
            <person name="Elias M."/>
            <person name="Gladyshev V.N."/>
            <person name="Groth M."/>
            <person name="Guda C."/>
            <person name="Hadaegh A."/>
            <person name="Iglesias-Rodriguez M.D."/>
            <person name="Jenkins J."/>
            <person name="Jones B.M."/>
            <person name="Lawson T."/>
            <person name="Leese F."/>
            <person name="Lindquist E."/>
            <person name="Lobanov A."/>
            <person name="Lomsadze A."/>
            <person name="Malik S.B."/>
            <person name="Marsh M.E."/>
            <person name="Mackinder L."/>
            <person name="Mock T."/>
            <person name="Mueller-Roeber B."/>
            <person name="Pagarete A."/>
            <person name="Parker M."/>
            <person name="Probert I."/>
            <person name="Quesneville H."/>
            <person name="Raines C."/>
            <person name="Rensing S.A."/>
            <person name="Riano-Pachon D.M."/>
            <person name="Richier S."/>
            <person name="Rokitta S."/>
            <person name="Shiraiwa Y."/>
            <person name="Soanes D.M."/>
            <person name="van der Giezen M."/>
            <person name="Wahlund T.M."/>
            <person name="Williams B."/>
            <person name="Wilson W."/>
            <person name="Wolfe G."/>
            <person name="Wurch L.L."/>
        </authorList>
    </citation>
    <scope>NUCLEOTIDE SEQUENCE</scope>
</reference>
<dbReference type="InterPro" id="IPR029045">
    <property type="entry name" value="ClpP/crotonase-like_dom_sf"/>
</dbReference>
<dbReference type="Pfam" id="PF00378">
    <property type="entry name" value="ECH_1"/>
    <property type="match status" value="1"/>
</dbReference>
<dbReference type="PANTHER" id="PTHR43149:SF1">
    <property type="entry name" value="DELTA(3,5)-DELTA(2,4)-DIENOYL-COA ISOMERASE, MITOCHONDRIAL"/>
    <property type="match status" value="1"/>
</dbReference>
<dbReference type="PANTHER" id="PTHR43149">
    <property type="entry name" value="ENOYL-COA HYDRATASE"/>
    <property type="match status" value="1"/>
</dbReference>
<dbReference type="AlphaFoldDB" id="A0A0D3K4E0"/>
<evidence type="ECO:0008006" key="4">
    <source>
        <dbReference type="Google" id="ProtNLM"/>
    </source>
</evidence>
<dbReference type="RefSeq" id="XP_005783054.1">
    <property type="nucleotide sequence ID" value="XM_005782997.1"/>
</dbReference>
<keyword evidence="3" id="KW-1185">Reference proteome</keyword>
<reference evidence="2" key="2">
    <citation type="submission" date="2024-10" db="UniProtKB">
        <authorList>
            <consortium name="EnsemblProtists"/>
        </authorList>
    </citation>
    <scope>IDENTIFICATION</scope>
</reference>
<dbReference type="HOGENOM" id="CLU_009834_7_0_1"/>
<dbReference type="eggNOG" id="KOG1681">
    <property type="taxonomic scope" value="Eukaryota"/>
</dbReference>
<accession>A0A0D3K4E0</accession>
<sequence length="330" mass="35367">MLRRPARDLTRTFTRTFASSSSSAPRVSIERAADGVATVTLGRPEKLNSLDIDMFRAIRSAAVELAEDKGVRAVVVHGSGRAFCAGLDVKSINHPLHARANGRELLDRPDGAISNLAQDVCYLWRRVPAPVIAATHGVCLGGGFQIALGADMRIATPGCKFSLMEAKWGIIPDMGATVVLPELVPKDVATELIMTGRIFDGEEALRLGLVTRLAEEPLAEARRLASEIAARSPDSTAAVKRLLDATYCEADDRRKLHLETALQRRLLGGWNQLASAARGLGAPPLLQPSFAARSDEWLAEADAEAEAEVRAMLDGGEVEVRGDEVSEACA</sequence>